<dbReference type="InterPro" id="IPR036388">
    <property type="entry name" value="WH-like_DNA-bd_sf"/>
</dbReference>
<feature type="transmembrane region" description="Helical" evidence="4">
    <location>
        <begin position="155"/>
        <end position="187"/>
    </location>
</feature>
<name>A0ABV6PIP4_9SPHN</name>
<dbReference type="CDD" id="cd06170">
    <property type="entry name" value="LuxR_C_like"/>
    <property type="match status" value="1"/>
</dbReference>
<dbReference type="Gene3D" id="1.10.10.10">
    <property type="entry name" value="Winged helix-like DNA-binding domain superfamily/Winged helix DNA-binding domain"/>
    <property type="match status" value="1"/>
</dbReference>
<evidence type="ECO:0000256" key="2">
    <source>
        <dbReference type="ARBA" id="ARBA00023125"/>
    </source>
</evidence>
<gene>
    <name evidence="6" type="ORF">ACFFF7_09750</name>
</gene>
<dbReference type="Proteomes" id="UP001589943">
    <property type="component" value="Unassembled WGS sequence"/>
</dbReference>
<keyword evidence="7" id="KW-1185">Reference proteome</keyword>
<protein>
    <submittedName>
        <fullName evidence="6">Response regulator transcription factor</fullName>
    </submittedName>
</protein>
<dbReference type="InterPro" id="IPR016032">
    <property type="entry name" value="Sig_transdc_resp-reg_C-effctor"/>
</dbReference>
<reference evidence="6 7" key="1">
    <citation type="submission" date="2024-09" db="EMBL/GenBank/DDBJ databases">
        <authorList>
            <person name="Sun Q."/>
            <person name="Mori K."/>
        </authorList>
    </citation>
    <scope>NUCLEOTIDE SEQUENCE [LARGE SCALE GENOMIC DNA]</scope>
    <source>
        <strain evidence="6 7">NCAIM B.02537</strain>
    </source>
</reference>
<keyword evidence="4" id="KW-0812">Transmembrane</keyword>
<keyword evidence="4" id="KW-1133">Transmembrane helix</keyword>
<evidence type="ECO:0000313" key="6">
    <source>
        <dbReference type="EMBL" id="MFC0589696.1"/>
    </source>
</evidence>
<keyword evidence="4" id="KW-0472">Membrane</keyword>
<feature type="domain" description="HTH luxR-type" evidence="5">
    <location>
        <begin position="26"/>
        <end position="91"/>
    </location>
</feature>
<keyword evidence="3" id="KW-0804">Transcription</keyword>
<evidence type="ECO:0000313" key="7">
    <source>
        <dbReference type="Proteomes" id="UP001589943"/>
    </source>
</evidence>
<dbReference type="Pfam" id="PF00196">
    <property type="entry name" value="GerE"/>
    <property type="match status" value="1"/>
</dbReference>
<dbReference type="PANTHER" id="PTHR44688">
    <property type="entry name" value="DNA-BINDING TRANSCRIPTIONAL ACTIVATOR DEVR_DOSR"/>
    <property type="match status" value="1"/>
</dbReference>
<organism evidence="6 7">
    <name type="scientific">Novosphingobium aquiterrae</name>
    <dbReference type="NCBI Taxonomy" id="624388"/>
    <lineage>
        <taxon>Bacteria</taxon>
        <taxon>Pseudomonadati</taxon>
        <taxon>Pseudomonadota</taxon>
        <taxon>Alphaproteobacteria</taxon>
        <taxon>Sphingomonadales</taxon>
        <taxon>Sphingomonadaceae</taxon>
        <taxon>Novosphingobium</taxon>
    </lineage>
</organism>
<evidence type="ECO:0000256" key="4">
    <source>
        <dbReference type="SAM" id="Phobius"/>
    </source>
</evidence>
<dbReference type="SMART" id="SM00421">
    <property type="entry name" value="HTH_LUXR"/>
    <property type="match status" value="1"/>
</dbReference>
<evidence type="ECO:0000259" key="5">
    <source>
        <dbReference type="PROSITE" id="PS50043"/>
    </source>
</evidence>
<comment type="caution">
    <text evidence="6">The sequence shown here is derived from an EMBL/GenBank/DDBJ whole genome shotgun (WGS) entry which is preliminary data.</text>
</comment>
<dbReference type="SUPFAM" id="SSF46894">
    <property type="entry name" value="C-terminal effector domain of the bipartite response regulators"/>
    <property type="match status" value="1"/>
</dbReference>
<accession>A0ABV6PIP4</accession>
<dbReference type="InterPro" id="IPR000792">
    <property type="entry name" value="Tscrpt_reg_LuxR_C"/>
</dbReference>
<dbReference type="RefSeq" id="WP_379481165.1">
    <property type="nucleotide sequence ID" value="NZ_JBHLTL010000006.1"/>
</dbReference>
<dbReference type="PROSITE" id="PS50043">
    <property type="entry name" value="HTH_LUXR_2"/>
    <property type="match status" value="1"/>
</dbReference>
<keyword evidence="2" id="KW-0238">DNA-binding</keyword>
<evidence type="ECO:0000256" key="1">
    <source>
        <dbReference type="ARBA" id="ARBA00023015"/>
    </source>
</evidence>
<evidence type="ECO:0000256" key="3">
    <source>
        <dbReference type="ARBA" id="ARBA00023163"/>
    </source>
</evidence>
<keyword evidence="1" id="KW-0805">Transcription regulation</keyword>
<dbReference type="PANTHER" id="PTHR44688:SF16">
    <property type="entry name" value="DNA-BINDING TRANSCRIPTIONAL ACTIVATOR DEVR_DOSR"/>
    <property type="match status" value="1"/>
</dbReference>
<dbReference type="EMBL" id="JBHLTL010000006">
    <property type="protein sequence ID" value="MFC0589696.1"/>
    <property type="molecule type" value="Genomic_DNA"/>
</dbReference>
<sequence length="195" mass="21188">MKLAAPAVCLRVTGRQITKVPVLRKPDDIIRTLTDKQREALELVLQHNSSKEIARLLNVSPKTVDQRLDGARAKLGVTSRSEAARLYASLTGTWETLPYRSSPVTHPPDLSDNSSSELPSPIYTMHDAQTFDVHAPWQDGEKRFAPKLRGLPDSALYRVGIILAGAAALLCLTLLGLGVANGLGALLDTFGSRLR</sequence>
<proteinExistence type="predicted"/>